<dbReference type="Gene3D" id="1.25.40.10">
    <property type="entry name" value="Tetratricopeptide repeat domain"/>
    <property type="match status" value="1"/>
</dbReference>
<dbReference type="Pfam" id="PF00515">
    <property type="entry name" value="TPR_1"/>
    <property type="match status" value="1"/>
</dbReference>
<dbReference type="PROSITE" id="PS50005">
    <property type="entry name" value="TPR"/>
    <property type="match status" value="1"/>
</dbReference>
<dbReference type="AlphaFoldDB" id="A0A9X3WPA8"/>
<dbReference type="SMART" id="SM00530">
    <property type="entry name" value="HTH_XRE"/>
    <property type="match status" value="1"/>
</dbReference>
<feature type="domain" description="HTH cro/C1-type" evidence="2">
    <location>
        <begin position="9"/>
        <end position="62"/>
    </location>
</feature>
<evidence type="ECO:0000313" key="4">
    <source>
        <dbReference type="Proteomes" id="UP001145050"/>
    </source>
</evidence>
<dbReference type="SUPFAM" id="SSF48452">
    <property type="entry name" value="TPR-like"/>
    <property type="match status" value="1"/>
</dbReference>
<protein>
    <submittedName>
        <fullName evidence="3">Tetratricopeptide repeat protein</fullName>
    </submittedName>
</protein>
<evidence type="ECO:0000259" key="2">
    <source>
        <dbReference type="PROSITE" id="PS50943"/>
    </source>
</evidence>
<feature type="repeat" description="TPR" evidence="1">
    <location>
        <begin position="270"/>
        <end position="303"/>
    </location>
</feature>
<dbReference type="CDD" id="cd00093">
    <property type="entry name" value="HTH_XRE"/>
    <property type="match status" value="1"/>
</dbReference>
<evidence type="ECO:0000256" key="1">
    <source>
        <dbReference type="PROSITE-ProRule" id="PRU00339"/>
    </source>
</evidence>
<dbReference type="InterPro" id="IPR001387">
    <property type="entry name" value="Cro/C1-type_HTH"/>
</dbReference>
<dbReference type="InterPro" id="IPR011990">
    <property type="entry name" value="TPR-like_helical_dom_sf"/>
</dbReference>
<keyword evidence="4" id="KW-1185">Reference proteome</keyword>
<sequence length="454" mass="53774">MEKDLGSIIKLKRIQKEMTQEELCYGICTPSYLSRIENNHVHPDKSIINLLFSRLAISLTNKDWTKSDINKRIEIWYKSMIERKNHQENVYELMQLAEVTNNESMIKYNIVYSRYLLEIGDLNKAGEILHSVGNIIKPEYSRNYFLYTSIIMGYYHLKEDYDSALKKGLILTKIQNYDDLGSKLEVGILYYNLALNYSKVYQNERCIHYCNIALAIFNNNYFFDRAIDCHLLLGISYNRLGFWTKSIHSYHLTEKLISFLPNQDQFRYKGMIYNNIGYCFENQGKYNDAIVYYKKSLELKKNPSHKLRTFINLIRSTNALGDKKAAENWLRLGLDTVDKSSPLRYHYQLQIYKLLLQSKEVDFQDITTIQTDSIQYFLNNHMWKLVYEYTKVFAHLYEEHSHYKKANSMYKLALEASTKLFIRKGGENHEKSNFSNLPYNLDIESILQHDKLPR</sequence>
<dbReference type="GO" id="GO:0003677">
    <property type="term" value="F:DNA binding"/>
    <property type="evidence" value="ECO:0007669"/>
    <property type="project" value="InterPro"/>
</dbReference>
<evidence type="ECO:0000313" key="3">
    <source>
        <dbReference type="EMBL" id="MDC3423335.1"/>
    </source>
</evidence>
<reference evidence="3" key="1">
    <citation type="submission" date="2022-06" db="EMBL/GenBank/DDBJ databases">
        <title>Aquibacillus sp. a new bacterium isolated from soil saline samples.</title>
        <authorList>
            <person name="Galisteo C."/>
            <person name="De La Haba R."/>
            <person name="Sanchez-Porro C."/>
            <person name="Ventosa A."/>
        </authorList>
    </citation>
    <scope>NUCLEOTIDE SEQUENCE</scope>
    <source>
        <strain evidence="3">3ASR75-11</strain>
    </source>
</reference>
<dbReference type="RefSeq" id="WP_272435015.1">
    <property type="nucleotide sequence ID" value="NZ_JAMQKB010000001.1"/>
</dbReference>
<dbReference type="Pfam" id="PF01381">
    <property type="entry name" value="HTH_3"/>
    <property type="match status" value="1"/>
</dbReference>
<proteinExistence type="predicted"/>
<keyword evidence="1" id="KW-0802">TPR repeat</keyword>
<dbReference type="Proteomes" id="UP001145050">
    <property type="component" value="Unassembled WGS sequence"/>
</dbReference>
<dbReference type="InterPro" id="IPR019734">
    <property type="entry name" value="TPR_rpt"/>
</dbReference>
<dbReference type="Gene3D" id="1.10.260.40">
    <property type="entry name" value="lambda repressor-like DNA-binding domains"/>
    <property type="match status" value="1"/>
</dbReference>
<comment type="caution">
    <text evidence="3">The sequence shown here is derived from an EMBL/GenBank/DDBJ whole genome shotgun (WGS) entry which is preliminary data.</text>
</comment>
<dbReference type="SUPFAM" id="SSF47413">
    <property type="entry name" value="lambda repressor-like DNA-binding domains"/>
    <property type="match status" value="1"/>
</dbReference>
<dbReference type="PANTHER" id="PTHR37038">
    <property type="entry name" value="TRANSCRIPTIONAL REGULATOR-RELATED"/>
    <property type="match status" value="1"/>
</dbReference>
<name>A0A9X3WPA8_9BACI</name>
<gene>
    <name evidence="3" type="ORF">NC797_02290</name>
</gene>
<dbReference type="SMART" id="SM00028">
    <property type="entry name" value="TPR"/>
    <property type="match status" value="3"/>
</dbReference>
<dbReference type="PANTHER" id="PTHR37038:SF14">
    <property type="entry name" value="TRANSCRIPTIONAL ACTIVATOR"/>
    <property type="match status" value="1"/>
</dbReference>
<dbReference type="InterPro" id="IPR010982">
    <property type="entry name" value="Lambda_DNA-bd_dom_sf"/>
</dbReference>
<dbReference type="EMBL" id="JAMQKB010000001">
    <property type="protein sequence ID" value="MDC3423335.1"/>
    <property type="molecule type" value="Genomic_DNA"/>
</dbReference>
<accession>A0A9X3WPA8</accession>
<dbReference type="PROSITE" id="PS50943">
    <property type="entry name" value="HTH_CROC1"/>
    <property type="match status" value="1"/>
</dbReference>
<dbReference type="InterPro" id="IPR053163">
    <property type="entry name" value="HTH-type_regulator_Rgg"/>
</dbReference>
<organism evidence="3 4">
    <name type="scientific">Terrihalobacillus insolitus</name>
    <dbReference type="NCBI Taxonomy" id="2950438"/>
    <lineage>
        <taxon>Bacteria</taxon>
        <taxon>Bacillati</taxon>
        <taxon>Bacillota</taxon>
        <taxon>Bacilli</taxon>
        <taxon>Bacillales</taxon>
        <taxon>Bacillaceae</taxon>
        <taxon>Terrihalobacillus</taxon>
    </lineage>
</organism>